<dbReference type="Pfam" id="PF14774">
    <property type="entry name" value="FAM177"/>
    <property type="match status" value="1"/>
</dbReference>
<dbReference type="InterPro" id="IPR028260">
    <property type="entry name" value="FAM177"/>
</dbReference>
<organism evidence="1 2">
    <name type="scientific">Papilio xuthus</name>
    <name type="common">Asian swallowtail butterfly</name>
    <dbReference type="NCBI Taxonomy" id="66420"/>
    <lineage>
        <taxon>Eukaryota</taxon>
        <taxon>Metazoa</taxon>
        <taxon>Ecdysozoa</taxon>
        <taxon>Arthropoda</taxon>
        <taxon>Hexapoda</taxon>
        <taxon>Insecta</taxon>
        <taxon>Pterygota</taxon>
        <taxon>Neoptera</taxon>
        <taxon>Endopterygota</taxon>
        <taxon>Lepidoptera</taxon>
        <taxon>Glossata</taxon>
        <taxon>Ditrysia</taxon>
        <taxon>Papilionoidea</taxon>
        <taxon>Papilionidae</taxon>
        <taxon>Papilioninae</taxon>
        <taxon>Papilio</taxon>
    </lineage>
</organism>
<name>A0A194PCF3_PAPXU</name>
<evidence type="ECO:0000313" key="2">
    <source>
        <dbReference type="Proteomes" id="UP000053268"/>
    </source>
</evidence>
<dbReference type="PANTHER" id="PTHR31206:SF1">
    <property type="entry name" value="LP10445P"/>
    <property type="match status" value="1"/>
</dbReference>
<reference evidence="1 2" key="1">
    <citation type="journal article" date="2015" name="Nat. Commun.">
        <title>Outbred genome sequencing and CRISPR/Cas9 gene editing in butterflies.</title>
        <authorList>
            <person name="Li X."/>
            <person name="Fan D."/>
            <person name="Zhang W."/>
            <person name="Liu G."/>
            <person name="Zhang L."/>
            <person name="Zhao L."/>
            <person name="Fang X."/>
            <person name="Chen L."/>
            <person name="Dong Y."/>
            <person name="Chen Y."/>
            <person name="Ding Y."/>
            <person name="Zhao R."/>
            <person name="Feng M."/>
            <person name="Zhu Y."/>
            <person name="Feng Y."/>
            <person name="Jiang X."/>
            <person name="Zhu D."/>
            <person name="Xiang H."/>
            <person name="Feng X."/>
            <person name="Li S."/>
            <person name="Wang J."/>
            <person name="Zhang G."/>
            <person name="Kronforst M.R."/>
            <person name="Wang W."/>
        </authorList>
    </citation>
    <scope>NUCLEOTIDE SEQUENCE [LARGE SCALE GENOMIC DNA]</scope>
    <source>
        <strain evidence="1">Ya'a_city_454_Px</strain>
        <tissue evidence="1">Whole body</tissue>
    </source>
</reference>
<dbReference type="STRING" id="66420.A0A194PCF3"/>
<dbReference type="PANTHER" id="PTHR31206">
    <property type="entry name" value="LP10445P"/>
    <property type="match status" value="1"/>
</dbReference>
<keyword evidence="2" id="KW-1185">Reference proteome</keyword>
<dbReference type="AlphaFoldDB" id="A0A194PCF3"/>
<gene>
    <name evidence="1" type="ORF">RR46_14386</name>
</gene>
<proteinExistence type="predicted"/>
<sequence length="146" mass="16486">METRDVETTDQVNVTIKRPIKVIHFSDGIEEEIEEVNTNELASAPHNEDSVDPKTLTWGPWFSHYAKKSGSKVLGAVDYAGESLANFFGITTPKYQIEIDEYERVKEEKKKMEEESAGWVPKNSGGNIPLVLNEPSREVNINTQFT</sequence>
<dbReference type="Proteomes" id="UP000053268">
    <property type="component" value="Unassembled WGS sequence"/>
</dbReference>
<accession>A0A194PCF3</accession>
<dbReference type="EMBL" id="KQ459606">
    <property type="protein sequence ID" value="KPI90882.1"/>
    <property type="molecule type" value="Genomic_DNA"/>
</dbReference>
<evidence type="ECO:0000313" key="1">
    <source>
        <dbReference type="EMBL" id="KPI90882.1"/>
    </source>
</evidence>
<protein>
    <submittedName>
        <fullName evidence="1">Protein FAM177A1</fullName>
    </submittedName>
</protein>